<dbReference type="EMBL" id="CM001296">
    <property type="protein sequence ID" value="EHH60804.1"/>
    <property type="molecule type" value="Genomic_DNA"/>
</dbReference>
<evidence type="ECO:0000259" key="7">
    <source>
        <dbReference type="PROSITE" id="PS50905"/>
    </source>
</evidence>
<evidence type="ECO:0000256" key="1">
    <source>
        <dbReference type="ARBA" id="ARBA00007513"/>
    </source>
</evidence>
<feature type="non-terminal residue" evidence="8">
    <location>
        <position position="198"/>
    </location>
</feature>
<dbReference type="GO" id="GO:0008198">
    <property type="term" value="F:ferrous iron binding"/>
    <property type="evidence" value="ECO:0007669"/>
    <property type="project" value="TreeGrafter"/>
</dbReference>
<dbReference type="GO" id="GO:0006826">
    <property type="term" value="P:iron ion transport"/>
    <property type="evidence" value="ECO:0007669"/>
    <property type="project" value="InterPro"/>
</dbReference>
<dbReference type="PANTHER" id="PTHR11431">
    <property type="entry name" value="FERRITIN"/>
    <property type="match status" value="1"/>
</dbReference>
<keyword evidence="2 6" id="KW-0409">Iron storage</keyword>
<dbReference type="PANTHER" id="PTHR11431:SF97">
    <property type="entry name" value="FERRITIN HEAVY POLYPEPTIDE-LIKE 17-RELATED"/>
    <property type="match status" value="1"/>
</dbReference>
<dbReference type="InterPro" id="IPR001519">
    <property type="entry name" value="Ferritin"/>
</dbReference>
<keyword evidence="4 5" id="KW-0408">Iron</keyword>
<evidence type="ECO:0000256" key="4">
    <source>
        <dbReference type="ARBA" id="ARBA00023004"/>
    </source>
</evidence>
<feature type="binding site" evidence="5">
    <location>
        <position position="122"/>
    </location>
    <ligand>
        <name>Fe cation</name>
        <dbReference type="ChEBI" id="CHEBI:24875"/>
        <label>1</label>
    </ligand>
</feature>
<accession>G7Q2H5</accession>
<dbReference type="Gene3D" id="1.20.1260.10">
    <property type="match status" value="1"/>
</dbReference>
<feature type="binding site" evidence="5">
    <location>
        <position position="42"/>
    </location>
    <ligand>
        <name>Fe cation</name>
        <dbReference type="ChEBI" id="CHEBI:24875"/>
        <label>1</label>
    </ligand>
</feature>
<organism>
    <name type="scientific">Macaca fascicularis</name>
    <name type="common">Crab-eating macaque</name>
    <name type="synonym">Cynomolgus monkey</name>
    <dbReference type="NCBI Taxonomy" id="9541"/>
    <lineage>
        <taxon>Eukaryota</taxon>
        <taxon>Metazoa</taxon>
        <taxon>Chordata</taxon>
        <taxon>Craniata</taxon>
        <taxon>Vertebrata</taxon>
        <taxon>Euteleostomi</taxon>
        <taxon>Mammalia</taxon>
        <taxon>Eutheria</taxon>
        <taxon>Euarchontoglires</taxon>
        <taxon>Primates</taxon>
        <taxon>Haplorrhini</taxon>
        <taxon>Catarrhini</taxon>
        <taxon>Cercopithecidae</taxon>
        <taxon>Cercopithecinae</taxon>
        <taxon>Macaca</taxon>
    </lineage>
</organism>
<evidence type="ECO:0000256" key="5">
    <source>
        <dbReference type="PIRSR" id="PIRSR601519-1"/>
    </source>
</evidence>
<dbReference type="CDD" id="cd01056">
    <property type="entry name" value="Euk_Ferritin"/>
    <property type="match status" value="1"/>
</dbReference>
<reference evidence="8" key="1">
    <citation type="journal article" date="2011" name="Nat. Biotechnol.">
        <title>Genome sequencing and comparison of two nonhuman primate animal models, the cynomolgus and Chinese rhesus macaques.</title>
        <authorList>
            <person name="Yan G."/>
            <person name="Zhang G."/>
            <person name="Fang X."/>
            <person name="Zhang Y."/>
            <person name="Li C."/>
            <person name="Ling F."/>
            <person name="Cooper D.N."/>
            <person name="Li Q."/>
            <person name="Li Y."/>
            <person name="van Gool A.J."/>
            <person name="Du H."/>
            <person name="Chen J."/>
            <person name="Chen R."/>
            <person name="Zhang P."/>
            <person name="Huang Z."/>
            <person name="Thompson J.R."/>
            <person name="Meng Y."/>
            <person name="Bai Y."/>
            <person name="Wang J."/>
            <person name="Zhuo M."/>
            <person name="Wang T."/>
            <person name="Huang Y."/>
            <person name="Wei L."/>
            <person name="Li J."/>
            <person name="Wang Z."/>
            <person name="Hu H."/>
            <person name="Yang P."/>
            <person name="Le L."/>
            <person name="Stenson P.D."/>
            <person name="Li B."/>
            <person name="Liu X."/>
            <person name="Ball E.V."/>
            <person name="An N."/>
            <person name="Huang Q."/>
            <person name="Zhang Y."/>
            <person name="Fan W."/>
            <person name="Zhang X."/>
            <person name="Li Y."/>
            <person name="Wang W."/>
            <person name="Katze M.G."/>
            <person name="Su B."/>
            <person name="Nielsen R."/>
            <person name="Yang H."/>
            <person name="Wang J."/>
            <person name="Wang X."/>
            <person name="Wang J."/>
        </authorList>
    </citation>
    <scope>NUCLEOTIDE SEQUENCE [LARGE SCALE GENOMIC DNA]</scope>
    <source>
        <strain evidence="8">CE-4</strain>
    </source>
</reference>
<dbReference type="Pfam" id="PF00210">
    <property type="entry name" value="Ferritin"/>
    <property type="match status" value="1"/>
</dbReference>
<dbReference type="InterPro" id="IPR009078">
    <property type="entry name" value="Ferritin-like_SF"/>
</dbReference>
<feature type="domain" description="Ferritin-like diiron" evidence="7">
    <location>
        <begin position="25"/>
        <end position="174"/>
    </location>
</feature>
<dbReference type="GO" id="GO:0008199">
    <property type="term" value="F:ferric iron binding"/>
    <property type="evidence" value="ECO:0007669"/>
    <property type="project" value="InterPro"/>
</dbReference>
<comment type="function">
    <text evidence="6">Stores iron in a soluble, non-toxic, readily available form. Important for iron homeostasis. Iron is taken up in the ferrous form and deposited as ferric hydroxides after oxidation.</text>
</comment>
<feature type="binding site" evidence="5">
    <location>
        <position position="80"/>
    </location>
    <ligand>
        <name>Fe cation</name>
        <dbReference type="ChEBI" id="CHEBI:24875"/>
        <label>1</label>
    </ligand>
</feature>
<evidence type="ECO:0000256" key="2">
    <source>
        <dbReference type="ARBA" id="ARBA00022434"/>
    </source>
</evidence>
<dbReference type="InterPro" id="IPR012347">
    <property type="entry name" value="Ferritin-like"/>
</dbReference>
<dbReference type="Proteomes" id="UP000009130">
    <property type="component" value="Chromosome X"/>
</dbReference>
<dbReference type="eggNOG" id="KOG2332">
    <property type="taxonomic scope" value="Eukaryota"/>
</dbReference>
<dbReference type="PROSITE" id="PS50905">
    <property type="entry name" value="FERRITIN_LIKE"/>
    <property type="match status" value="1"/>
</dbReference>
<gene>
    <name evidence="8" type="ORF">EGM_18672</name>
</gene>
<dbReference type="SUPFAM" id="SSF47240">
    <property type="entry name" value="Ferritin-like"/>
    <property type="match status" value="1"/>
</dbReference>
<dbReference type="GO" id="GO:0004322">
    <property type="term" value="F:ferroxidase activity"/>
    <property type="evidence" value="ECO:0007669"/>
    <property type="project" value="UniProtKB-ARBA"/>
</dbReference>
<feature type="non-terminal residue" evidence="8">
    <location>
        <position position="1"/>
    </location>
</feature>
<name>G7Q2H5_MACFA</name>
<evidence type="ECO:0000313" key="8">
    <source>
        <dbReference type="EMBL" id="EHH60804.1"/>
    </source>
</evidence>
<dbReference type="AlphaFoldDB" id="G7Q2H5"/>
<dbReference type="GO" id="GO:0006879">
    <property type="term" value="P:intracellular iron ion homeostasis"/>
    <property type="evidence" value="ECO:0007669"/>
    <property type="project" value="UniProtKB-KW"/>
</dbReference>
<dbReference type="FunFam" id="1.20.1260.10:FF:000016">
    <property type="entry name" value="Ferritin heavy chain"/>
    <property type="match status" value="1"/>
</dbReference>
<keyword evidence="3 5" id="KW-0479">Metal-binding</keyword>
<sequence length="198" mass="22726">DHTAIPRLLPAPALPALGPLSQVHQNYHPSCEVAVNINVNLELYVSYVYLSMAFYFDRDDVALESFSRYFLRQWHEKREHAQELMRLQNLRGGRICLSDIRKPERQGWESGLKAMECAFDLEKKVNKSLLELHQLAKQNGDPQLRDFLENHFLNQQAKTIKELGGYLSNLRKMGAPPAAGLAEYLFDKLTLGRSEKDT</sequence>
<proteinExistence type="inferred from homology"/>
<evidence type="ECO:0000256" key="3">
    <source>
        <dbReference type="ARBA" id="ARBA00022723"/>
    </source>
</evidence>
<dbReference type="InterPro" id="IPR008331">
    <property type="entry name" value="Ferritin_DPS_dom"/>
</dbReference>
<protein>
    <recommendedName>
        <fullName evidence="6">Ferritin</fullName>
    </recommendedName>
</protein>
<comment type="similarity">
    <text evidence="1 6">Belongs to the ferritin family.</text>
</comment>
<dbReference type="InterPro" id="IPR009040">
    <property type="entry name" value="Ferritin-like_diiron"/>
</dbReference>
<dbReference type="GO" id="GO:0005737">
    <property type="term" value="C:cytoplasm"/>
    <property type="evidence" value="ECO:0007669"/>
    <property type="project" value="TreeGrafter"/>
</dbReference>
<evidence type="ECO:0000256" key="6">
    <source>
        <dbReference type="RuleBase" id="RU361145"/>
    </source>
</evidence>
<feature type="binding site" evidence="5">
    <location>
        <position position="156"/>
    </location>
    <ligand>
        <name>Fe cation</name>
        <dbReference type="ChEBI" id="CHEBI:24875"/>
        <label>1</label>
    </ligand>
</feature>